<dbReference type="InterPro" id="IPR026960">
    <property type="entry name" value="RVT-Znf"/>
</dbReference>
<proteinExistence type="predicted"/>
<dbReference type="InterPro" id="IPR012337">
    <property type="entry name" value="RNaseH-like_sf"/>
</dbReference>
<reference evidence="4" key="1">
    <citation type="journal article" date="2017" name="Front. Plant Sci.">
        <title>Climate Clever Clovers: New Paradigm to Reduce the Environmental Footprint of Ruminants by Breeding Low Methanogenic Forages Utilizing Haplotype Variation.</title>
        <authorList>
            <person name="Kaur P."/>
            <person name="Appels R."/>
            <person name="Bayer P.E."/>
            <person name="Keeble-Gagnere G."/>
            <person name="Wang J."/>
            <person name="Hirakawa H."/>
            <person name="Shirasawa K."/>
            <person name="Vercoe P."/>
            <person name="Stefanova K."/>
            <person name="Durmic Z."/>
            <person name="Nichols P."/>
            <person name="Revell C."/>
            <person name="Isobe S.N."/>
            <person name="Edwards D."/>
            <person name="Erskine W."/>
        </authorList>
    </citation>
    <scope>NUCLEOTIDE SEQUENCE [LARGE SCALE GENOMIC DNA]</scope>
    <source>
        <strain evidence="4">cv. Daliak</strain>
    </source>
</reference>
<dbReference type="Proteomes" id="UP000242715">
    <property type="component" value="Unassembled WGS sequence"/>
</dbReference>
<keyword evidence="4" id="KW-1185">Reference proteome</keyword>
<organism evidence="3 4">
    <name type="scientific">Trifolium subterraneum</name>
    <name type="common">Subterranean clover</name>
    <dbReference type="NCBI Taxonomy" id="3900"/>
    <lineage>
        <taxon>Eukaryota</taxon>
        <taxon>Viridiplantae</taxon>
        <taxon>Streptophyta</taxon>
        <taxon>Embryophyta</taxon>
        <taxon>Tracheophyta</taxon>
        <taxon>Spermatophyta</taxon>
        <taxon>Magnoliopsida</taxon>
        <taxon>eudicotyledons</taxon>
        <taxon>Gunneridae</taxon>
        <taxon>Pentapetalae</taxon>
        <taxon>rosids</taxon>
        <taxon>fabids</taxon>
        <taxon>Fabales</taxon>
        <taxon>Fabaceae</taxon>
        <taxon>Papilionoideae</taxon>
        <taxon>50 kb inversion clade</taxon>
        <taxon>NPAAA clade</taxon>
        <taxon>Hologalegina</taxon>
        <taxon>IRL clade</taxon>
        <taxon>Trifolieae</taxon>
        <taxon>Trifolium</taxon>
    </lineage>
</organism>
<dbReference type="EMBL" id="DF973571">
    <property type="protein sequence ID" value="GAU34892.1"/>
    <property type="molecule type" value="Genomic_DNA"/>
</dbReference>
<evidence type="ECO:0000256" key="1">
    <source>
        <dbReference type="SAM" id="Phobius"/>
    </source>
</evidence>
<keyword evidence="1" id="KW-0472">Membrane</keyword>
<keyword evidence="1" id="KW-0812">Transmembrane</keyword>
<accession>A0A2Z6NDZ8</accession>
<dbReference type="OrthoDB" id="1108285at2759"/>
<name>A0A2Z6NDZ8_TRISU</name>
<evidence type="ECO:0000259" key="2">
    <source>
        <dbReference type="Pfam" id="PF13966"/>
    </source>
</evidence>
<gene>
    <name evidence="3" type="ORF">TSUD_144230</name>
</gene>
<dbReference type="Pfam" id="PF13966">
    <property type="entry name" value="zf-RVT"/>
    <property type="match status" value="1"/>
</dbReference>
<dbReference type="SUPFAM" id="SSF53098">
    <property type="entry name" value="Ribonuclease H-like"/>
    <property type="match status" value="1"/>
</dbReference>
<feature type="transmembrane region" description="Helical" evidence="1">
    <location>
        <begin position="194"/>
        <end position="213"/>
    </location>
</feature>
<evidence type="ECO:0000313" key="4">
    <source>
        <dbReference type="Proteomes" id="UP000242715"/>
    </source>
</evidence>
<protein>
    <recommendedName>
        <fullName evidence="2">Reverse transcriptase zinc-binding domain-containing protein</fullName>
    </recommendedName>
</protein>
<evidence type="ECO:0000313" key="3">
    <source>
        <dbReference type="EMBL" id="GAU34892.1"/>
    </source>
</evidence>
<feature type="domain" description="Reverse transcriptase zinc-binding" evidence="2">
    <location>
        <begin position="122"/>
        <end position="195"/>
    </location>
</feature>
<keyword evidence="1" id="KW-1133">Transmembrane helix</keyword>
<dbReference type="AlphaFoldDB" id="A0A2Z6NDZ8"/>
<sequence>MVSIMGSFLALGEQDKETHCLLYFSDLQKKLSAEASLNCIKHKFSEVMEQVSWQVGNGETIGFWFDPWCGYPLVTMLSIPTHLHQELNSTVSNFIINSKCLYWKKSHDGNLSLKDVVYCHCPSSQNVSWAKLIWNKAIPPSKSMLAWRCLHDKIPTYDSLALRGCNLPSMCSLCGFNEETTKHLFFECSFATLIWNWLISIAAIISSLNIIWFSRNQRRFTNKMIHYKSAIYLIIAIVSLSGNTSNLHAYSTMSEFVILKAFNVQMKFSNAPVIKEVLWHPPILNCIKSNCDGASLGNPGVQTSLFAELMGAMLAIEIAFHRGWKQLWLETDSMLVLLAFKSSKVGIHCADKMANLGLTLPLSSSFTWWNSVPQQARVDYARNRHDFPAYRFC</sequence>
<feature type="transmembrane region" description="Helical" evidence="1">
    <location>
        <begin position="225"/>
        <end position="242"/>
    </location>
</feature>